<feature type="compositionally biased region" description="Polar residues" evidence="1">
    <location>
        <begin position="1"/>
        <end position="28"/>
    </location>
</feature>
<sequence length="150" mass="15393">MPSEESTPRISLVDNSNRPQPKANMSANNEEKENVRPDGGEDTGTQKQGGSWVSKPEEMGNNFGGKIEGALSPVGKYAGKGFETAAQPLGGVVEPIVGGVMKSGKGWGDQLGVGFGNEGGGPAKQQEAEGENLKKGLGGNEQNASNPLGL</sequence>
<keyword evidence="3" id="KW-1185">Reference proteome</keyword>
<gene>
    <name evidence="2" type="ORF">LTR25_004683</name>
</gene>
<evidence type="ECO:0000313" key="3">
    <source>
        <dbReference type="Proteomes" id="UP001345827"/>
    </source>
</evidence>
<dbReference type="EMBL" id="JAXLQG010000007">
    <property type="protein sequence ID" value="KAK5537431.1"/>
    <property type="molecule type" value="Genomic_DNA"/>
</dbReference>
<proteinExistence type="predicted"/>
<evidence type="ECO:0000313" key="2">
    <source>
        <dbReference type="EMBL" id="KAK5537431.1"/>
    </source>
</evidence>
<feature type="region of interest" description="Disordered" evidence="1">
    <location>
        <begin position="111"/>
        <end position="150"/>
    </location>
</feature>
<comment type="caution">
    <text evidence="2">The sequence shown here is derived from an EMBL/GenBank/DDBJ whole genome shotgun (WGS) entry which is preliminary data.</text>
</comment>
<reference evidence="2 3" key="1">
    <citation type="submission" date="2023-06" db="EMBL/GenBank/DDBJ databases">
        <title>Black Yeasts Isolated from many extreme environments.</title>
        <authorList>
            <person name="Coleine C."/>
            <person name="Stajich J.E."/>
            <person name="Selbmann L."/>
        </authorList>
    </citation>
    <scope>NUCLEOTIDE SEQUENCE [LARGE SCALE GENOMIC DNA]</scope>
    <source>
        <strain evidence="2 3">CCFEE 5887</strain>
    </source>
</reference>
<evidence type="ECO:0000256" key="1">
    <source>
        <dbReference type="SAM" id="MobiDB-lite"/>
    </source>
</evidence>
<organism evidence="2 3">
    <name type="scientific">Vermiconidia calcicola</name>
    <dbReference type="NCBI Taxonomy" id="1690605"/>
    <lineage>
        <taxon>Eukaryota</taxon>
        <taxon>Fungi</taxon>
        <taxon>Dikarya</taxon>
        <taxon>Ascomycota</taxon>
        <taxon>Pezizomycotina</taxon>
        <taxon>Dothideomycetes</taxon>
        <taxon>Dothideomycetidae</taxon>
        <taxon>Mycosphaerellales</taxon>
        <taxon>Extremaceae</taxon>
        <taxon>Vermiconidia</taxon>
    </lineage>
</organism>
<name>A0AAV9QC11_9PEZI</name>
<feature type="region of interest" description="Disordered" evidence="1">
    <location>
        <begin position="1"/>
        <end position="76"/>
    </location>
</feature>
<dbReference type="AlphaFoldDB" id="A0AAV9QC11"/>
<feature type="compositionally biased region" description="Basic and acidic residues" evidence="1">
    <location>
        <begin position="29"/>
        <end position="39"/>
    </location>
</feature>
<protein>
    <submittedName>
        <fullName evidence="2">Uncharacterized protein</fullName>
    </submittedName>
</protein>
<accession>A0AAV9QC11</accession>
<feature type="compositionally biased region" description="Polar residues" evidence="1">
    <location>
        <begin position="140"/>
        <end position="150"/>
    </location>
</feature>
<dbReference type="Proteomes" id="UP001345827">
    <property type="component" value="Unassembled WGS sequence"/>
</dbReference>
<feature type="compositionally biased region" description="Gly residues" evidence="1">
    <location>
        <begin position="111"/>
        <end position="122"/>
    </location>
</feature>